<dbReference type="GO" id="GO:0005524">
    <property type="term" value="F:ATP binding"/>
    <property type="evidence" value="ECO:0007669"/>
    <property type="project" value="UniProtKB-KW"/>
</dbReference>
<dbReference type="InterPro" id="IPR036640">
    <property type="entry name" value="ABC1_TM_sf"/>
</dbReference>
<evidence type="ECO:0000256" key="1">
    <source>
        <dbReference type="ARBA" id="ARBA00004141"/>
    </source>
</evidence>
<dbReference type="CDD" id="cd03244">
    <property type="entry name" value="ABCC_MRP_domain2"/>
    <property type="match status" value="1"/>
</dbReference>
<evidence type="ECO:0000256" key="2">
    <source>
        <dbReference type="ARBA" id="ARBA00009726"/>
    </source>
</evidence>
<dbReference type="PROSITE" id="PS50893">
    <property type="entry name" value="ABC_TRANSPORTER_2"/>
    <property type="match status" value="2"/>
</dbReference>
<name>A0AAU9WBR4_9CNID</name>
<feature type="transmembrane region" description="Helical" evidence="11">
    <location>
        <begin position="756"/>
        <end position="777"/>
    </location>
</feature>
<keyword evidence="9 11" id="KW-0472">Membrane</keyword>
<gene>
    <name evidence="14" type="ORF">PMEA_00002627</name>
</gene>
<feature type="domain" description="ABC transmembrane type-1" evidence="13">
    <location>
        <begin position="114"/>
        <end position="380"/>
    </location>
</feature>
<protein>
    <recommendedName>
        <fullName evidence="16">Multidrug resistance-associated protein 4</fullName>
    </recommendedName>
</protein>
<keyword evidence="4 11" id="KW-0812">Transmembrane</keyword>
<feature type="transmembrane region" description="Helical" evidence="11">
    <location>
        <begin position="258"/>
        <end position="276"/>
    </location>
</feature>
<feature type="transmembrane region" description="Helical" evidence="11">
    <location>
        <begin position="150"/>
        <end position="170"/>
    </location>
</feature>
<feature type="compositionally biased region" description="Polar residues" evidence="10">
    <location>
        <begin position="430"/>
        <end position="440"/>
    </location>
</feature>
<keyword evidence="7" id="KW-0067">ATP-binding</keyword>
<comment type="similarity">
    <text evidence="2">Belongs to the ABC transporter superfamily. ABCC family. Conjugate transporter (TC 3.A.1.208) subfamily.</text>
</comment>
<dbReference type="Proteomes" id="UP001159428">
    <property type="component" value="Unassembled WGS sequence"/>
</dbReference>
<dbReference type="SUPFAM" id="SSF52540">
    <property type="entry name" value="P-loop containing nucleoside triphosphate hydrolases"/>
    <property type="match status" value="2"/>
</dbReference>
<dbReference type="GO" id="GO:0016887">
    <property type="term" value="F:ATP hydrolysis activity"/>
    <property type="evidence" value="ECO:0007669"/>
    <property type="project" value="InterPro"/>
</dbReference>
<evidence type="ECO:0000256" key="7">
    <source>
        <dbReference type="ARBA" id="ARBA00022840"/>
    </source>
</evidence>
<evidence type="ECO:0000313" key="15">
    <source>
        <dbReference type="Proteomes" id="UP001159428"/>
    </source>
</evidence>
<dbReference type="CDD" id="cd18579">
    <property type="entry name" value="ABC_6TM_ABCC_D1"/>
    <property type="match status" value="1"/>
</dbReference>
<evidence type="ECO:0000256" key="11">
    <source>
        <dbReference type="SAM" id="Phobius"/>
    </source>
</evidence>
<evidence type="ECO:0000259" key="13">
    <source>
        <dbReference type="PROSITE" id="PS50929"/>
    </source>
</evidence>
<dbReference type="Gene3D" id="3.40.50.300">
    <property type="entry name" value="P-loop containing nucleotide triphosphate hydrolases"/>
    <property type="match status" value="2"/>
</dbReference>
<keyword evidence="5" id="KW-0677">Repeat</keyword>
<dbReference type="CDD" id="cd18580">
    <property type="entry name" value="ABC_6TM_ABCC_D2"/>
    <property type="match status" value="1"/>
</dbReference>
<evidence type="ECO:0000256" key="3">
    <source>
        <dbReference type="ARBA" id="ARBA00022448"/>
    </source>
</evidence>
<feature type="transmembrane region" description="Helical" evidence="11">
    <location>
        <begin position="797"/>
        <end position="825"/>
    </location>
</feature>
<proteinExistence type="inferred from homology"/>
<dbReference type="InterPro" id="IPR011527">
    <property type="entry name" value="ABC1_TM_dom"/>
</dbReference>
<dbReference type="GO" id="GO:0016020">
    <property type="term" value="C:membrane"/>
    <property type="evidence" value="ECO:0007669"/>
    <property type="project" value="UniProtKB-SubCell"/>
</dbReference>
<dbReference type="Pfam" id="PF00005">
    <property type="entry name" value="ABC_tran"/>
    <property type="match status" value="2"/>
</dbReference>
<dbReference type="InterPro" id="IPR044726">
    <property type="entry name" value="ABCC_6TM_D2"/>
</dbReference>
<dbReference type="PANTHER" id="PTHR24223">
    <property type="entry name" value="ATP-BINDING CASSETTE SUB-FAMILY C"/>
    <property type="match status" value="1"/>
</dbReference>
<comment type="caution">
    <text evidence="14">The sequence shown here is derived from an EMBL/GenBank/DDBJ whole genome shotgun (WGS) entry which is preliminary data.</text>
</comment>
<evidence type="ECO:0000259" key="12">
    <source>
        <dbReference type="PROSITE" id="PS50893"/>
    </source>
</evidence>
<dbReference type="EMBL" id="CALNXJ010000011">
    <property type="protein sequence ID" value="CAH3108607.1"/>
    <property type="molecule type" value="Genomic_DNA"/>
</dbReference>
<evidence type="ECO:0000256" key="4">
    <source>
        <dbReference type="ARBA" id="ARBA00022692"/>
    </source>
</evidence>
<feature type="transmembrane region" description="Helical" evidence="11">
    <location>
        <begin position="230"/>
        <end position="252"/>
    </location>
</feature>
<evidence type="ECO:0000256" key="5">
    <source>
        <dbReference type="ARBA" id="ARBA00022737"/>
    </source>
</evidence>
<dbReference type="InterPro" id="IPR003439">
    <property type="entry name" value="ABC_transporter-like_ATP-bd"/>
</dbReference>
<feature type="transmembrane region" description="Helical" evidence="11">
    <location>
        <begin position="113"/>
        <end position="138"/>
    </location>
</feature>
<feature type="transmembrane region" description="Helical" evidence="11">
    <location>
        <begin position="986"/>
        <end position="1004"/>
    </location>
</feature>
<dbReference type="InterPro" id="IPR017871">
    <property type="entry name" value="ABC_transporter-like_CS"/>
</dbReference>
<dbReference type="CDD" id="cd03250">
    <property type="entry name" value="ABCC_MRP_domain1"/>
    <property type="match status" value="1"/>
</dbReference>
<feature type="domain" description="ABC transmembrane type-1" evidence="13">
    <location>
        <begin position="763"/>
        <end position="1037"/>
    </location>
</feature>
<evidence type="ECO:0008006" key="16">
    <source>
        <dbReference type="Google" id="ProtNLM"/>
    </source>
</evidence>
<organism evidence="14 15">
    <name type="scientific">Pocillopora meandrina</name>
    <dbReference type="NCBI Taxonomy" id="46732"/>
    <lineage>
        <taxon>Eukaryota</taxon>
        <taxon>Metazoa</taxon>
        <taxon>Cnidaria</taxon>
        <taxon>Anthozoa</taxon>
        <taxon>Hexacorallia</taxon>
        <taxon>Scleractinia</taxon>
        <taxon>Astrocoeniina</taxon>
        <taxon>Pocilloporidae</taxon>
        <taxon>Pocillopora</taxon>
    </lineage>
</organism>
<dbReference type="PROSITE" id="PS50929">
    <property type="entry name" value="ABC_TM1F"/>
    <property type="match status" value="2"/>
</dbReference>
<evidence type="ECO:0000313" key="14">
    <source>
        <dbReference type="EMBL" id="CAH3108607.1"/>
    </source>
</evidence>
<evidence type="ECO:0000256" key="6">
    <source>
        <dbReference type="ARBA" id="ARBA00022741"/>
    </source>
</evidence>
<feature type="transmembrane region" description="Helical" evidence="11">
    <location>
        <begin position="341"/>
        <end position="362"/>
    </location>
</feature>
<dbReference type="GO" id="GO:0140359">
    <property type="term" value="F:ABC-type transporter activity"/>
    <property type="evidence" value="ECO:0007669"/>
    <property type="project" value="InterPro"/>
</dbReference>
<dbReference type="PANTHER" id="PTHR24223:SF456">
    <property type="entry name" value="MULTIDRUG RESISTANCE-ASSOCIATED PROTEIN LETHAL(2)03659"/>
    <property type="match status" value="1"/>
</dbReference>
<evidence type="ECO:0000256" key="8">
    <source>
        <dbReference type="ARBA" id="ARBA00022989"/>
    </source>
</evidence>
<keyword evidence="8 11" id="KW-1133">Transmembrane helix</keyword>
<evidence type="ECO:0000256" key="9">
    <source>
        <dbReference type="ARBA" id="ARBA00023136"/>
    </source>
</evidence>
<reference evidence="14 15" key="1">
    <citation type="submission" date="2022-05" db="EMBL/GenBank/DDBJ databases">
        <authorList>
            <consortium name="Genoscope - CEA"/>
            <person name="William W."/>
        </authorList>
    </citation>
    <scope>NUCLEOTIDE SEQUENCE [LARGE SCALE GENOMIC DNA]</scope>
</reference>
<dbReference type="Pfam" id="PF00664">
    <property type="entry name" value="ABC_membrane"/>
    <property type="match status" value="2"/>
</dbReference>
<dbReference type="SMART" id="SM00382">
    <property type="entry name" value="AAA"/>
    <property type="match status" value="2"/>
</dbReference>
<dbReference type="FunFam" id="1.20.1560.10:FF:000014">
    <property type="entry name" value="Multidrug resistance-associated protein member 4"/>
    <property type="match status" value="1"/>
</dbReference>
<dbReference type="PROSITE" id="PS00211">
    <property type="entry name" value="ABC_TRANSPORTER_1"/>
    <property type="match status" value="2"/>
</dbReference>
<comment type="subcellular location">
    <subcellularLocation>
        <location evidence="1">Membrane</location>
        <topology evidence="1">Multi-pass membrane protein</topology>
    </subcellularLocation>
</comment>
<dbReference type="SUPFAM" id="SSF90123">
    <property type="entry name" value="ABC transporter transmembrane region"/>
    <property type="match status" value="2"/>
</dbReference>
<dbReference type="InterPro" id="IPR003593">
    <property type="entry name" value="AAA+_ATPase"/>
</dbReference>
<dbReference type="InterPro" id="IPR050173">
    <property type="entry name" value="ABC_transporter_C-like"/>
</dbReference>
<feature type="domain" description="ABC transporter" evidence="12">
    <location>
        <begin position="1075"/>
        <end position="1297"/>
    </location>
</feature>
<feature type="transmembrane region" description="Helical" evidence="11">
    <location>
        <begin position="896"/>
        <end position="917"/>
    </location>
</feature>
<dbReference type="InterPro" id="IPR027417">
    <property type="entry name" value="P-loop_NTPase"/>
</dbReference>
<sequence length="1297" mass="145284">MRRFFFLYLEFSQNLFALMASKGGYRKISGDEDKKVSFVSSLFFLWMNGVLKEGSQRPLDQNDFLPLSDENSGRFVTDKLQKIWESEKHDCKMNGKRPRLWKSVFDMLSVKDIIIILTGNILSTTSRLLFPLFLGYLVSKLMSTETDNTYPLYACVLAMCLNGLIGGLGMHQQDYRCEILGIKIASALRGLAYHKTLLLSKQTLLKFTAGRLFDLISNDVKRMEEETVKLFFSAAFAVPAYAGAIFLIYYIIGWQAVTGVFFLCILMPYFAVLSYANAKLRLRTATVSDQRISLMNQVVSGIRAVKMHAWEDEYRQKIKHIRRNEINVISRRTAIQSSIDALSYSATPLATLVSVITMVLTGQTLTPANIFTLLSFMGVLKVSGMLNMTPGLMLTYDAYVSLGRIEEFLLLENLLEASESDESNEPPQKAKSTSGNQSRNYLRKEEGNIRNVSLSREATELGPTILCVSNLSYAKTHREDEFILQDINFFAPSKSLIVITGPVGSGKSTLLSAIAGEISNASGTIDYEGSVIYLPQTAWVFSGTIKENILFGQSYEESKYKRIIDVCALKEDFQRLPDGDQTVVGERGEVLSGGQQARVSLARAVYADGDIYLLDDPLSAVDFKVGQHIFNKCIKDLLGDKIVLFASHQQKHMENADEVIVLYKGSVLDKGRFTELHEKGVINSTVDPLYKTALKDKTVLSLPFSWEDKEEHNDVEKCYRTYAVPDEARGLEIAKEDRAIGVVTSRLYWDYFRSGAHPFMITGMIGLSLITQAIIAAPDLWLSFLARLNPEDQKKKAYLSIFACLVGACFIFTIIRAYGFLLVFLKCAERLHDKMVVAILQAPVLFFDSNPVGRILNRFSNDIGCVDELLPKTFLAAMQRVLAIFVQILVTVATNVWLMFLVVPISVLVVFLSNYYLKTARELKRLESISRSPVLAHFSETVIGLDTIRTRGRQRDFVDTLYRYQDVHNKAYIMVMASNRWLGARLDCLASLLVGAVALAAILVSQDAAYAGLALVYVIQTLSSTQYAVRKTSEVENYMTSVERVMTYTKLDREPGYEEERTPPKDWPRRGSIVFRDVSLTYYPGGPQVLKNINLNIKGGAKIGVAGRTGAGKSSFVAALMRMPDADGEIIIDGVPIKEIGLQQARRGISVLGQSPVLFSGSLRKNLDILDKFQDAEIWQALEDVQLKDFVKTLAAKLDHELLEHGANVSVGERQLVCLARVLLQRSKIVVLDEPTAHVDPDTEQTVWNVVRDKLKESTVITIAHRLNTIKDCEKILVLKDGKVKGFDKFDSIMNMK</sequence>
<dbReference type="FunFam" id="3.40.50.300:FF:000163">
    <property type="entry name" value="Multidrug resistance-associated protein member 4"/>
    <property type="match status" value="1"/>
</dbReference>
<accession>A0AAU9WBR4</accession>
<dbReference type="Gene3D" id="1.20.1560.10">
    <property type="entry name" value="ABC transporter type 1, transmembrane domain"/>
    <property type="match status" value="2"/>
</dbReference>
<keyword evidence="6" id="KW-0547">Nucleotide-binding</keyword>
<dbReference type="FunFam" id="3.40.50.300:FF:000973">
    <property type="entry name" value="Multidrug resistance-associated protein 4"/>
    <property type="match status" value="1"/>
</dbReference>
<feature type="domain" description="ABC transporter" evidence="12">
    <location>
        <begin position="466"/>
        <end position="689"/>
    </location>
</feature>
<feature type="region of interest" description="Disordered" evidence="10">
    <location>
        <begin position="419"/>
        <end position="442"/>
    </location>
</feature>
<keyword evidence="15" id="KW-1185">Reference proteome</keyword>
<evidence type="ECO:0000256" key="10">
    <source>
        <dbReference type="SAM" id="MobiDB-lite"/>
    </source>
</evidence>
<keyword evidence="3" id="KW-0813">Transport</keyword>
<dbReference type="InterPro" id="IPR044746">
    <property type="entry name" value="ABCC_6TM_D1"/>
</dbReference>